<dbReference type="AlphaFoldDB" id="A0A0E9W9L7"/>
<evidence type="ECO:0000313" key="2">
    <source>
        <dbReference type="EMBL" id="JAH87047.1"/>
    </source>
</evidence>
<accession>A0A0E9W9L7</accession>
<dbReference type="EMBL" id="GBXM01021530">
    <property type="protein sequence ID" value="JAH87047.1"/>
    <property type="molecule type" value="Transcribed_RNA"/>
</dbReference>
<reference evidence="2" key="2">
    <citation type="journal article" date="2015" name="Fish Shellfish Immunol.">
        <title>Early steps in the European eel (Anguilla anguilla)-Vibrio vulnificus interaction in the gills: Role of the RtxA13 toxin.</title>
        <authorList>
            <person name="Callol A."/>
            <person name="Pajuelo D."/>
            <person name="Ebbesson L."/>
            <person name="Teles M."/>
            <person name="MacKenzie S."/>
            <person name="Amaro C."/>
        </authorList>
    </citation>
    <scope>NUCLEOTIDE SEQUENCE</scope>
</reference>
<organism evidence="2">
    <name type="scientific">Anguilla anguilla</name>
    <name type="common">European freshwater eel</name>
    <name type="synonym">Muraena anguilla</name>
    <dbReference type="NCBI Taxonomy" id="7936"/>
    <lineage>
        <taxon>Eukaryota</taxon>
        <taxon>Metazoa</taxon>
        <taxon>Chordata</taxon>
        <taxon>Craniata</taxon>
        <taxon>Vertebrata</taxon>
        <taxon>Euteleostomi</taxon>
        <taxon>Actinopterygii</taxon>
        <taxon>Neopterygii</taxon>
        <taxon>Teleostei</taxon>
        <taxon>Anguilliformes</taxon>
        <taxon>Anguillidae</taxon>
        <taxon>Anguilla</taxon>
    </lineage>
</organism>
<protein>
    <submittedName>
        <fullName evidence="2">Uncharacterized protein</fullName>
    </submittedName>
</protein>
<reference evidence="2" key="1">
    <citation type="submission" date="2014-11" db="EMBL/GenBank/DDBJ databases">
        <authorList>
            <person name="Amaro Gonzalez C."/>
        </authorList>
    </citation>
    <scope>NUCLEOTIDE SEQUENCE</scope>
</reference>
<sequence>MCRDTTSVKPLIFAAEIIVQLKSNDKSSVLTHVFTKKHTPEEPGNSTVHNETIQGKRKHKRTEPKPVLLTFCPSLKSVSDSATNM</sequence>
<evidence type="ECO:0000256" key="1">
    <source>
        <dbReference type="SAM" id="MobiDB-lite"/>
    </source>
</evidence>
<feature type="region of interest" description="Disordered" evidence="1">
    <location>
        <begin position="37"/>
        <end position="65"/>
    </location>
</feature>
<proteinExistence type="predicted"/>
<name>A0A0E9W9L7_ANGAN</name>
<feature type="compositionally biased region" description="Polar residues" evidence="1">
    <location>
        <begin position="44"/>
        <end position="53"/>
    </location>
</feature>